<evidence type="ECO:0000256" key="1">
    <source>
        <dbReference type="ARBA" id="ARBA00004608"/>
    </source>
</evidence>
<dbReference type="HOGENOM" id="CLU_086201_0_1_1"/>
<dbReference type="RefSeq" id="XP_040636207.1">
    <property type="nucleotide sequence ID" value="XM_040784790.1"/>
</dbReference>
<evidence type="ECO:0000256" key="4">
    <source>
        <dbReference type="ARBA" id="ARBA00022753"/>
    </source>
</evidence>
<keyword evidence="4" id="KW-0967">Endosome</keyword>
<dbReference type="GeneID" id="63699914"/>
<dbReference type="STRING" id="1388766.A0A017S7D5"/>
<sequence>MGNISSYPKISAQDRAILDLKNQRDKLHQYQKRIAVLTTRETEIAKECLARNDRRSALLALRRKKYQESLLAKSDGQLEQLEQLVGQVEFSLVQKDVLFGLQQGTQVLQAINKEMGGIEGVEKLMGQTEEARSYQEVRTLDHSTREISQMLAGNLSNQDEDEVEEELAALQGPVVLPEPPTTIPKQPEMPEDTAAEVEREMTEQREVIRKKARAIVPAS</sequence>
<accession>A0A017S7D5</accession>
<dbReference type="Gene3D" id="1.10.287.1060">
    <property type="entry name" value="ESAT-6-like"/>
    <property type="match status" value="1"/>
</dbReference>
<dbReference type="Pfam" id="PF03357">
    <property type="entry name" value="Snf7"/>
    <property type="match status" value="1"/>
</dbReference>
<evidence type="ECO:0000256" key="7">
    <source>
        <dbReference type="SAM" id="MobiDB-lite"/>
    </source>
</evidence>
<dbReference type="Proteomes" id="UP000019804">
    <property type="component" value="Unassembled WGS sequence"/>
</dbReference>
<dbReference type="InterPro" id="IPR005024">
    <property type="entry name" value="Snf7_fam"/>
</dbReference>
<gene>
    <name evidence="8" type="ORF">EURHEDRAFT_462251</name>
</gene>
<protein>
    <submittedName>
        <fullName evidence="8">Snf7-domain-containing protein</fullName>
    </submittedName>
</protein>
<proteinExistence type="inferred from homology"/>
<keyword evidence="3" id="KW-0813">Transport</keyword>
<comment type="subcellular location">
    <subcellularLocation>
        <location evidence="1">Endosome membrane</location>
    </subcellularLocation>
</comment>
<evidence type="ECO:0000256" key="2">
    <source>
        <dbReference type="ARBA" id="ARBA00006190"/>
    </source>
</evidence>
<evidence type="ECO:0000256" key="6">
    <source>
        <dbReference type="ARBA" id="ARBA00023136"/>
    </source>
</evidence>
<reference evidence="9" key="1">
    <citation type="journal article" date="2014" name="Nat. Commun.">
        <title>Genomic adaptations of the halophilic Dead Sea filamentous fungus Eurotium rubrum.</title>
        <authorList>
            <person name="Kis-Papo T."/>
            <person name="Weig A.R."/>
            <person name="Riley R."/>
            <person name="Persoh D."/>
            <person name="Salamov A."/>
            <person name="Sun H."/>
            <person name="Lipzen A."/>
            <person name="Wasser S.P."/>
            <person name="Rambold G."/>
            <person name="Grigoriev I.V."/>
            <person name="Nevo E."/>
        </authorList>
    </citation>
    <scope>NUCLEOTIDE SEQUENCE [LARGE SCALE GENOMIC DNA]</scope>
    <source>
        <strain evidence="9">CBS 135680</strain>
    </source>
</reference>
<comment type="similarity">
    <text evidence="2">Belongs to the SNF7 family.</text>
</comment>
<keyword evidence="5" id="KW-0653">Protein transport</keyword>
<dbReference type="GO" id="GO:0005771">
    <property type="term" value="C:multivesicular body"/>
    <property type="evidence" value="ECO:0007669"/>
    <property type="project" value="TreeGrafter"/>
</dbReference>
<feature type="region of interest" description="Disordered" evidence="7">
    <location>
        <begin position="173"/>
        <end position="192"/>
    </location>
</feature>
<dbReference type="GO" id="GO:0015031">
    <property type="term" value="P:protein transport"/>
    <property type="evidence" value="ECO:0007669"/>
    <property type="project" value="UniProtKB-KW"/>
</dbReference>
<dbReference type="AlphaFoldDB" id="A0A017S7D5"/>
<dbReference type="EMBL" id="KK088436">
    <property type="protein sequence ID" value="EYE92519.1"/>
    <property type="molecule type" value="Genomic_DNA"/>
</dbReference>
<dbReference type="GO" id="GO:0000815">
    <property type="term" value="C:ESCRT III complex"/>
    <property type="evidence" value="ECO:0007669"/>
    <property type="project" value="TreeGrafter"/>
</dbReference>
<evidence type="ECO:0000313" key="8">
    <source>
        <dbReference type="EMBL" id="EYE92519.1"/>
    </source>
</evidence>
<keyword evidence="6" id="KW-0472">Membrane</keyword>
<evidence type="ECO:0000256" key="5">
    <source>
        <dbReference type="ARBA" id="ARBA00022927"/>
    </source>
</evidence>
<name>A0A017S7D5_ASPRC</name>
<organism evidence="8 9">
    <name type="scientific">Aspergillus ruber (strain CBS 135680)</name>
    <dbReference type="NCBI Taxonomy" id="1388766"/>
    <lineage>
        <taxon>Eukaryota</taxon>
        <taxon>Fungi</taxon>
        <taxon>Dikarya</taxon>
        <taxon>Ascomycota</taxon>
        <taxon>Pezizomycotina</taxon>
        <taxon>Eurotiomycetes</taxon>
        <taxon>Eurotiomycetidae</taxon>
        <taxon>Eurotiales</taxon>
        <taxon>Aspergillaceae</taxon>
        <taxon>Aspergillus</taxon>
        <taxon>Aspergillus subgen. Aspergillus</taxon>
    </lineage>
</organism>
<dbReference type="GO" id="GO:0006900">
    <property type="term" value="P:vesicle budding from membrane"/>
    <property type="evidence" value="ECO:0007669"/>
    <property type="project" value="TreeGrafter"/>
</dbReference>
<evidence type="ECO:0000313" key="9">
    <source>
        <dbReference type="Proteomes" id="UP000019804"/>
    </source>
</evidence>
<dbReference type="OrthoDB" id="441172at2759"/>
<keyword evidence="9" id="KW-1185">Reference proteome</keyword>
<dbReference type="PANTHER" id="PTHR22761">
    <property type="entry name" value="CHARGED MULTIVESICULAR BODY PROTEIN"/>
    <property type="match status" value="1"/>
</dbReference>
<dbReference type="PANTHER" id="PTHR22761:SF5">
    <property type="entry name" value="CHARGED MULTIVESICULAR BODY PROTEIN 6"/>
    <property type="match status" value="1"/>
</dbReference>
<evidence type="ECO:0000256" key="3">
    <source>
        <dbReference type="ARBA" id="ARBA00022448"/>
    </source>
</evidence>
<dbReference type="GO" id="GO:0032511">
    <property type="term" value="P:late endosome to vacuole transport via multivesicular body sorting pathway"/>
    <property type="evidence" value="ECO:0007669"/>
    <property type="project" value="TreeGrafter"/>
</dbReference>